<dbReference type="PROSITE" id="PS51450">
    <property type="entry name" value="LRR"/>
    <property type="match status" value="1"/>
</dbReference>
<dbReference type="OrthoDB" id="676979at2759"/>
<dbReference type="AlphaFoldDB" id="A0A8H4QDH8"/>
<feature type="compositionally biased region" description="Low complexity" evidence="3">
    <location>
        <begin position="716"/>
        <end position="733"/>
    </location>
</feature>
<dbReference type="SMART" id="SM00369">
    <property type="entry name" value="LRR_TYP"/>
    <property type="match status" value="10"/>
</dbReference>
<comment type="caution">
    <text evidence="4">The sequence shown here is derived from an EMBL/GenBank/DDBJ whole genome shotgun (WGS) entry which is preliminary data.</text>
</comment>
<dbReference type="Pfam" id="PF13855">
    <property type="entry name" value="LRR_8"/>
    <property type="match status" value="1"/>
</dbReference>
<name>A0A8H4QDH8_9HYPO</name>
<dbReference type="InterPro" id="IPR003591">
    <property type="entry name" value="Leu-rich_rpt_typical-subtyp"/>
</dbReference>
<dbReference type="PANTHER" id="PTHR48051:SF27">
    <property type="entry name" value="LEUCINE-RICH REPEAT-CONTAINING PROTEIN 40"/>
    <property type="match status" value="1"/>
</dbReference>
<dbReference type="Proteomes" id="UP000562929">
    <property type="component" value="Unassembled WGS sequence"/>
</dbReference>
<protein>
    <submittedName>
        <fullName evidence="4">Leucine-rich repeat-containing protein 40</fullName>
    </submittedName>
</protein>
<evidence type="ECO:0000313" key="5">
    <source>
        <dbReference type="Proteomes" id="UP000562929"/>
    </source>
</evidence>
<organism evidence="4 5">
    <name type="scientific">Ophiocordyceps camponoti-floridani</name>
    <dbReference type="NCBI Taxonomy" id="2030778"/>
    <lineage>
        <taxon>Eukaryota</taxon>
        <taxon>Fungi</taxon>
        <taxon>Dikarya</taxon>
        <taxon>Ascomycota</taxon>
        <taxon>Pezizomycotina</taxon>
        <taxon>Sordariomycetes</taxon>
        <taxon>Hypocreomycetidae</taxon>
        <taxon>Hypocreales</taxon>
        <taxon>Ophiocordycipitaceae</taxon>
        <taxon>Ophiocordyceps</taxon>
    </lineage>
</organism>
<feature type="compositionally biased region" description="Basic and acidic residues" evidence="3">
    <location>
        <begin position="24"/>
        <end position="46"/>
    </location>
</feature>
<keyword evidence="1" id="KW-0433">Leucine-rich repeat</keyword>
<feature type="region of interest" description="Disordered" evidence="3">
    <location>
        <begin position="662"/>
        <end position="741"/>
    </location>
</feature>
<evidence type="ECO:0000256" key="2">
    <source>
        <dbReference type="ARBA" id="ARBA00022737"/>
    </source>
</evidence>
<sequence>MDSPRDRPGVVPRLSRLPVARPRLAVDDGPRDDGPRDDGPSRELQPRKLRQAGAISSCAAVRSRPSLSQRTIDTLAQLPSSPAMSKKPSSFFEPPSRSDSRGSDVSNDCADIRSTSLATTTPRRRSHFAHKTPRSTAPTAPAPARRASTASPSKLPSSAVTSTKKTPPGPPPAKAVPAKTLNARTAASKPNPNRLFKKPSLPALHRTVEKPSPTRLHPPTPVATRNETVSPFRPTEQPRGPASLRGVRSSAALRDQIAKAKAATRAATKQQGRSAPSSEAAPPSVVFDPDATYDDPFNLRRGEDANTKVIKQRLSAARCSGRLNIAALALKEIPQQVIHMYDLENTGTIDGSWAESVDLRRLIAADNELKTLDDALFPDVDPNTLMDEDEDSSGGIFFGLETLDLHGNVLFGVPLGFRRLVHLTSLNLSSNRLNNDCLDVIAQIPGLKDLSLAKNCLSGPLNPVLCRLGSLEALDVHGNDLTALPADMEDLSLLRTLNLSENKLGLLRFDSLAKLPLTQLLVRRNRLSGALIREPISSLPFLQTLDVSANQLTHLVPPGASISLPVVNSVSLSMNRLQGLPDMATWVKLVTLAVHDNNISSIPESFASLGKLRHADFSSNHVRSVPPEIGRMGELTTMWLRGNPLVDRRFATISTDQLKEALAARLEPPPYEESGDGRPTTEADKRQKPASDWDSRSDGEDDFATPPTSAPHSPVRSPSATGSSQSRSSSAPGPEAWPVKSGGLLERSRMGLTDLDEAACQEVARRHRVRQAQLHHNQLACIPVAVTTFGTSLVSLSLAHNLLSGSSYLTVELELSALTEINLSSNTISDLEPLTRFLRAPSLNKMDVSRNRAERLPEKLRRAFPRLSVLLASDNKLGELEPEWIQGLKMVDVSSNEIAHLNPRIGLLGGRGGLQRLELSGNRFRTPRWTILERGTEATLRWLRGRMPAEEMALWREENGVGSDDELE</sequence>
<feature type="compositionally biased region" description="Basic residues" evidence="3">
    <location>
        <begin position="122"/>
        <end position="133"/>
    </location>
</feature>
<dbReference type="InterPro" id="IPR001611">
    <property type="entry name" value="Leu-rich_rpt"/>
</dbReference>
<gene>
    <name evidence="4" type="ORF">GQ602_001085</name>
</gene>
<dbReference type="Gene3D" id="3.80.10.10">
    <property type="entry name" value="Ribonuclease Inhibitor"/>
    <property type="match status" value="3"/>
</dbReference>
<dbReference type="PANTHER" id="PTHR48051">
    <property type="match status" value="1"/>
</dbReference>
<feature type="compositionally biased region" description="Polar residues" evidence="3">
    <location>
        <begin position="182"/>
        <end position="191"/>
    </location>
</feature>
<feature type="compositionally biased region" description="Low complexity" evidence="3">
    <location>
        <begin position="79"/>
        <end position="95"/>
    </location>
</feature>
<accession>A0A8H4QDH8</accession>
<evidence type="ECO:0000256" key="1">
    <source>
        <dbReference type="ARBA" id="ARBA00022614"/>
    </source>
</evidence>
<dbReference type="SUPFAM" id="SSF52058">
    <property type="entry name" value="L domain-like"/>
    <property type="match status" value="2"/>
</dbReference>
<feature type="compositionally biased region" description="Basic and acidic residues" evidence="3">
    <location>
        <begin position="675"/>
        <end position="698"/>
    </location>
</feature>
<reference evidence="4 5" key="1">
    <citation type="journal article" date="2020" name="G3 (Bethesda)">
        <title>Genetic Underpinnings of Host Manipulation by Ophiocordyceps as Revealed by Comparative Transcriptomics.</title>
        <authorList>
            <person name="Will I."/>
            <person name="Das B."/>
            <person name="Trinh T."/>
            <person name="Brachmann A."/>
            <person name="Ohm R.A."/>
            <person name="de Bekker C."/>
        </authorList>
    </citation>
    <scope>NUCLEOTIDE SEQUENCE [LARGE SCALE GENOMIC DNA]</scope>
    <source>
        <strain evidence="4 5">EC05</strain>
    </source>
</reference>
<dbReference type="InterPro" id="IPR032675">
    <property type="entry name" value="LRR_dom_sf"/>
</dbReference>
<evidence type="ECO:0000256" key="3">
    <source>
        <dbReference type="SAM" id="MobiDB-lite"/>
    </source>
</evidence>
<proteinExistence type="predicted"/>
<feature type="compositionally biased region" description="Low complexity" evidence="3">
    <location>
        <begin position="259"/>
        <end position="284"/>
    </location>
</feature>
<feature type="compositionally biased region" description="Polar residues" evidence="3">
    <location>
        <begin position="65"/>
        <end position="78"/>
    </location>
</feature>
<evidence type="ECO:0000313" key="4">
    <source>
        <dbReference type="EMBL" id="KAF4595472.1"/>
    </source>
</evidence>
<dbReference type="EMBL" id="JAACLJ010000001">
    <property type="protein sequence ID" value="KAF4595472.1"/>
    <property type="molecule type" value="Genomic_DNA"/>
</dbReference>
<dbReference type="GO" id="GO:0005737">
    <property type="term" value="C:cytoplasm"/>
    <property type="evidence" value="ECO:0007669"/>
    <property type="project" value="TreeGrafter"/>
</dbReference>
<dbReference type="InterPro" id="IPR050216">
    <property type="entry name" value="LRR_domain-containing"/>
</dbReference>
<feature type="compositionally biased region" description="Low complexity" evidence="3">
    <location>
        <begin position="134"/>
        <end position="153"/>
    </location>
</feature>
<keyword evidence="2" id="KW-0677">Repeat</keyword>
<feature type="region of interest" description="Disordered" evidence="3">
    <location>
        <begin position="1"/>
        <end position="299"/>
    </location>
</feature>
<keyword evidence="5" id="KW-1185">Reference proteome</keyword>